<dbReference type="FunFam" id="1.10.287.950:FF:000001">
    <property type="entry name" value="Methyl-accepting chemotaxis sensory transducer"/>
    <property type="match status" value="1"/>
</dbReference>
<dbReference type="CDD" id="cd11386">
    <property type="entry name" value="MCP_signal"/>
    <property type="match status" value="1"/>
</dbReference>
<accession>A0A099LSF4</accession>
<dbReference type="GO" id="GO:0016020">
    <property type="term" value="C:membrane"/>
    <property type="evidence" value="ECO:0007669"/>
    <property type="project" value="UniProtKB-SubCell"/>
</dbReference>
<dbReference type="PRINTS" id="PR00260">
    <property type="entry name" value="CHEMTRNSDUCR"/>
</dbReference>
<evidence type="ECO:0000256" key="1">
    <source>
        <dbReference type="ARBA" id="ARBA00004370"/>
    </source>
</evidence>
<evidence type="ECO:0000259" key="7">
    <source>
        <dbReference type="PROSITE" id="PS50885"/>
    </source>
</evidence>
<dbReference type="eggNOG" id="COG0840">
    <property type="taxonomic scope" value="Bacteria"/>
</dbReference>
<dbReference type="SMART" id="SM00283">
    <property type="entry name" value="MA"/>
    <property type="match status" value="1"/>
</dbReference>
<comment type="similarity">
    <text evidence="3">Belongs to the methyl-accepting chemotaxis (MCP) protein family.</text>
</comment>
<keyword evidence="5" id="KW-0472">Membrane</keyword>
<dbReference type="InterPro" id="IPR004089">
    <property type="entry name" value="MCPsignal_dom"/>
</dbReference>
<sequence>MNHLSFKNKIIALIIAIITLTIVTSYFSVNYFISHYIEESDSKNITHNVDLIQRKIEAELNGKLSLANSLNFSMMDISETKESSGFDKIVKIVNGYAFDDTGNMSDEDAQLYIDLAENHPSETVVSPVSMNNGVPMITFSIKRIDDSVDFFVFNLSQFSKVITDYASEGSYAELIANGSTIFSNKHGNNLTPIVRSISFAGQQWDLVGYIDLDSIQANTDQLNWMITLALLVCAAGIILVSVPLLHVSFKPLARLQVVVAGLSQGNGDLTQRIDIESQDEIGRISHSINLFIERLQQMFIEVADSSKGIDHAVANLGAQSSSNISTLNQHTQETEQAITAIEEMSATASAIAQSADEAAKLTDRTNRYAEESKQSVTGAVHSVNDLVTQVVSMSDTITRMSDDTKQINSVLQVIGDIAEQTNLLALNAAIEAARAGEQGRGFAVVADEVRALAARTQQSTAQINEMLAKLKSTTENVVNEMGSTRTRCEETAERTNHVMDTLNVVTDSVAQINNLNTLVATSAMEQRQVTDEVSKNMAAIQEIIRQLNSNAAQTNSVSDELDDTSQALSAVVNRFKVR</sequence>
<dbReference type="PANTHER" id="PTHR32089:SF55">
    <property type="entry name" value="METHYL ACCEPTING SENSORY TRANSDUCER WITH CACHE_2 SMALL MOLECULE BINDING DOMAIN"/>
    <property type="match status" value="1"/>
</dbReference>
<evidence type="ECO:0000256" key="2">
    <source>
        <dbReference type="ARBA" id="ARBA00023224"/>
    </source>
</evidence>
<evidence type="ECO:0000256" key="5">
    <source>
        <dbReference type="SAM" id="Phobius"/>
    </source>
</evidence>
<name>A0A099LSF4_9VIBR</name>
<evidence type="ECO:0000256" key="3">
    <source>
        <dbReference type="ARBA" id="ARBA00029447"/>
    </source>
</evidence>
<dbReference type="Gene3D" id="1.10.287.950">
    <property type="entry name" value="Methyl-accepting chemotaxis protein"/>
    <property type="match status" value="1"/>
</dbReference>
<feature type="domain" description="HAMP" evidence="7">
    <location>
        <begin position="246"/>
        <end position="300"/>
    </location>
</feature>
<dbReference type="GO" id="GO:0004888">
    <property type="term" value="F:transmembrane signaling receptor activity"/>
    <property type="evidence" value="ECO:0007669"/>
    <property type="project" value="InterPro"/>
</dbReference>
<evidence type="ECO:0000313" key="8">
    <source>
        <dbReference type="EMBL" id="KGK11168.1"/>
    </source>
</evidence>
<keyword evidence="5" id="KW-0812">Transmembrane</keyword>
<dbReference type="PROSITE" id="PS50111">
    <property type="entry name" value="CHEMOTAXIS_TRANSDUC_2"/>
    <property type="match status" value="1"/>
</dbReference>
<keyword evidence="5" id="KW-1133">Transmembrane helix</keyword>
<gene>
    <name evidence="8" type="ORF">EA26_07550</name>
</gene>
<keyword evidence="2 4" id="KW-0807">Transducer</keyword>
<dbReference type="PANTHER" id="PTHR32089">
    <property type="entry name" value="METHYL-ACCEPTING CHEMOTAXIS PROTEIN MCPB"/>
    <property type="match status" value="1"/>
</dbReference>
<feature type="transmembrane region" description="Helical" evidence="5">
    <location>
        <begin position="224"/>
        <end position="245"/>
    </location>
</feature>
<dbReference type="GO" id="GO:0007165">
    <property type="term" value="P:signal transduction"/>
    <property type="evidence" value="ECO:0007669"/>
    <property type="project" value="UniProtKB-KW"/>
</dbReference>
<evidence type="ECO:0000259" key="6">
    <source>
        <dbReference type="PROSITE" id="PS50111"/>
    </source>
</evidence>
<dbReference type="AlphaFoldDB" id="A0A099LSF4"/>
<dbReference type="PROSITE" id="PS50885">
    <property type="entry name" value="HAMP"/>
    <property type="match status" value="1"/>
</dbReference>
<dbReference type="SMART" id="SM00304">
    <property type="entry name" value="HAMP"/>
    <property type="match status" value="1"/>
</dbReference>
<protein>
    <submittedName>
        <fullName evidence="8">Chemotaxis protein</fullName>
    </submittedName>
</protein>
<dbReference type="STRING" id="29495.EA26_07550"/>
<evidence type="ECO:0000256" key="4">
    <source>
        <dbReference type="PROSITE-ProRule" id="PRU00284"/>
    </source>
</evidence>
<evidence type="ECO:0000313" key="9">
    <source>
        <dbReference type="Proteomes" id="UP000029994"/>
    </source>
</evidence>
<dbReference type="GeneID" id="43683052"/>
<dbReference type="Pfam" id="PF00015">
    <property type="entry name" value="MCPsignal"/>
    <property type="match status" value="1"/>
</dbReference>
<keyword evidence="9" id="KW-1185">Reference proteome</keyword>
<dbReference type="GO" id="GO:0006935">
    <property type="term" value="P:chemotaxis"/>
    <property type="evidence" value="ECO:0007669"/>
    <property type="project" value="InterPro"/>
</dbReference>
<feature type="domain" description="Methyl-accepting transducer" evidence="6">
    <location>
        <begin position="305"/>
        <end position="541"/>
    </location>
</feature>
<dbReference type="SUPFAM" id="SSF58104">
    <property type="entry name" value="Methyl-accepting chemotaxis protein (MCP) signaling domain"/>
    <property type="match status" value="1"/>
</dbReference>
<dbReference type="CDD" id="cd06225">
    <property type="entry name" value="HAMP"/>
    <property type="match status" value="1"/>
</dbReference>
<dbReference type="InterPro" id="IPR003660">
    <property type="entry name" value="HAMP_dom"/>
</dbReference>
<dbReference type="Proteomes" id="UP000029994">
    <property type="component" value="Unassembled WGS sequence"/>
</dbReference>
<feature type="transmembrane region" description="Helical" evidence="5">
    <location>
        <begin position="12"/>
        <end position="33"/>
    </location>
</feature>
<dbReference type="InterPro" id="IPR004090">
    <property type="entry name" value="Chemotax_Me-accpt_rcpt"/>
</dbReference>
<comment type="caution">
    <text evidence="8">The sequence shown here is derived from an EMBL/GenBank/DDBJ whole genome shotgun (WGS) entry which is preliminary data.</text>
</comment>
<organism evidence="8 9">
    <name type="scientific">Vibrio navarrensis</name>
    <dbReference type="NCBI Taxonomy" id="29495"/>
    <lineage>
        <taxon>Bacteria</taxon>
        <taxon>Pseudomonadati</taxon>
        <taxon>Pseudomonadota</taxon>
        <taxon>Gammaproteobacteria</taxon>
        <taxon>Vibrionales</taxon>
        <taxon>Vibrionaceae</taxon>
        <taxon>Vibrio</taxon>
    </lineage>
</organism>
<dbReference type="RefSeq" id="WP_039426263.1">
    <property type="nucleotide sequence ID" value="NZ_CP061845.1"/>
</dbReference>
<dbReference type="Pfam" id="PF00672">
    <property type="entry name" value="HAMP"/>
    <property type="match status" value="1"/>
</dbReference>
<proteinExistence type="inferred from homology"/>
<dbReference type="EMBL" id="JMCG01000001">
    <property type="protein sequence ID" value="KGK11168.1"/>
    <property type="molecule type" value="Genomic_DNA"/>
</dbReference>
<reference evidence="8 9" key="1">
    <citation type="submission" date="2014-04" db="EMBL/GenBank/DDBJ databases">
        <title>Genome sequencing of Vibrio navarrensis strains.</title>
        <authorList>
            <person name="Gladney L.M."/>
            <person name="Katz L.S."/>
            <person name="Marino-Ramirez L."/>
            <person name="Jordan I.K."/>
        </authorList>
    </citation>
    <scope>NUCLEOTIDE SEQUENCE [LARGE SCALE GENOMIC DNA]</scope>
    <source>
        <strain evidence="8 9">ATCC 51183</strain>
    </source>
</reference>
<comment type="subcellular location">
    <subcellularLocation>
        <location evidence="1">Membrane</location>
    </subcellularLocation>
</comment>